<dbReference type="GO" id="GO:0015098">
    <property type="term" value="F:molybdate ion transmembrane transporter activity"/>
    <property type="evidence" value="ECO:0007669"/>
    <property type="project" value="InterPro"/>
</dbReference>
<dbReference type="InterPro" id="IPR031563">
    <property type="entry name" value="MOT1/MOT2"/>
</dbReference>
<dbReference type="EMBL" id="PHFL01000039">
    <property type="protein sequence ID" value="RFM24512.1"/>
    <property type="molecule type" value="Genomic_DNA"/>
</dbReference>
<proteinExistence type="predicted"/>
<accession>A0A395M1D4</accession>
<dbReference type="Pfam" id="PF16983">
    <property type="entry name" value="MFS_MOT1"/>
    <property type="match status" value="2"/>
</dbReference>
<dbReference type="PANTHER" id="PTHR31970:SF9">
    <property type="entry name" value="MOLYBDATE TRANSPORTER 2"/>
    <property type="match status" value="1"/>
</dbReference>
<reference evidence="1 2" key="1">
    <citation type="journal article" date="2011" name="ISME J.">
        <title>Community ecology of hot spring cyanobacterial mats: predominant populations and their functional potential.</title>
        <authorList>
            <person name="Klatt C.G."/>
            <person name="Wood J.M."/>
            <person name="Rusch D.B."/>
            <person name="Bateson M.M."/>
            <person name="Hamamura N."/>
            <person name="Heidelberg J.F."/>
            <person name="Grossman A.R."/>
            <person name="Bhaya D."/>
            <person name="Cohan F.M."/>
            <person name="Kuhl M."/>
            <person name="Bryant D.A."/>
            <person name="Ward D.M."/>
        </authorList>
    </citation>
    <scope>NUCLEOTIDE SEQUENCE [LARGE SCALE GENOMIC DNA]</scope>
    <source>
        <strain evidence="1">OS</strain>
    </source>
</reference>
<protein>
    <submittedName>
        <fullName evidence="1">Transporter</fullName>
    </submittedName>
</protein>
<sequence>MPPFQDTPSKRAIAFGRQEWNGAFGDLGTDLPLLAGMILTAKLDAASVLILFGIMQILTGLLYRIPMPVQPLKAMATLVISQHLSSNILFGGGIAIGLTMGILTFSGALNLLAKWIALPVVRGLQLGLAMQLSLLALKDYTARDGLTGYALALVAFLLILLLQRRAYPAALFALGLGVLYAIFVSPDSARLTLDALTPSLSLPKPYTPTLNDIAQGFLLLALPQIALSIGNSILATARAAQDLFPDAALNVRRIGLSYAAMNLFAPLFSGVPVCHGVGGLAGHYAFGARTAGSVIIYGGFYVLLGLLFSGSFEVLLHAFPMPLLGVMLLFEAVALSRVALALDRERDLGITALTALIVLGLPYGFLVGLLLGSLAYYALKS</sequence>
<evidence type="ECO:0000313" key="1">
    <source>
        <dbReference type="EMBL" id="RFM24512.1"/>
    </source>
</evidence>
<dbReference type="Proteomes" id="UP000266389">
    <property type="component" value="Unassembled WGS sequence"/>
</dbReference>
<dbReference type="AlphaFoldDB" id="A0A395M1D4"/>
<evidence type="ECO:0000313" key="2">
    <source>
        <dbReference type="Proteomes" id="UP000266389"/>
    </source>
</evidence>
<organism evidence="1 2">
    <name type="scientific">Candidatus Thermochlorobacter aerophilus</name>
    <dbReference type="NCBI Taxonomy" id="1868324"/>
    <lineage>
        <taxon>Bacteria</taxon>
        <taxon>Pseudomonadati</taxon>
        <taxon>Chlorobiota</taxon>
        <taxon>Chlorobiia</taxon>
        <taxon>Chlorobiales</taxon>
        <taxon>Candidatus Thermochlorobacteriaceae</taxon>
        <taxon>Candidatus Thermochlorobacter</taxon>
    </lineage>
</organism>
<dbReference type="PANTHER" id="PTHR31970">
    <property type="match status" value="1"/>
</dbReference>
<name>A0A395M1D4_9BACT</name>
<gene>
    <name evidence="1" type="ORF">D0433_05885</name>
</gene>
<comment type="caution">
    <text evidence="1">The sequence shown here is derived from an EMBL/GenBank/DDBJ whole genome shotgun (WGS) entry which is preliminary data.</text>
</comment>